<keyword evidence="1" id="KW-0285">Flavoprotein</keyword>
<evidence type="ECO:0000256" key="3">
    <source>
        <dbReference type="ARBA" id="ARBA00023002"/>
    </source>
</evidence>
<comment type="caution">
    <text evidence="5">The sequence shown here is derived from an EMBL/GenBank/DDBJ whole genome shotgun (WGS) entry which is preliminary data.</text>
</comment>
<dbReference type="AlphaFoldDB" id="A0A3S0UG65"/>
<evidence type="ECO:0000256" key="1">
    <source>
        <dbReference type="ARBA" id="ARBA00022630"/>
    </source>
</evidence>
<reference evidence="5 6" key="1">
    <citation type="submission" date="2018-12" db="EMBL/GenBank/DDBJ databases">
        <title>Bacillus chawlae sp. nov., Bacillus glennii sp. nov., and Bacillus saganii sp. nov. Isolated from the Vehicle Assembly Building at Kennedy Space Center where the Viking Spacecraft were Assembled.</title>
        <authorList>
            <person name="Seuylemezian A."/>
            <person name="Vaishampayan P."/>
        </authorList>
    </citation>
    <scope>NUCLEOTIDE SEQUENCE [LARGE SCALE GENOMIC DNA]</scope>
    <source>
        <strain evidence="5 6">L5</strain>
    </source>
</reference>
<dbReference type="RefSeq" id="WP_126863663.1">
    <property type="nucleotide sequence ID" value="NZ_JAUSTX010000005.1"/>
</dbReference>
<keyword evidence="2" id="KW-0288">FMN</keyword>
<dbReference type="SUPFAM" id="SSF52218">
    <property type="entry name" value="Flavoproteins"/>
    <property type="match status" value="1"/>
</dbReference>
<proteinExistence type="predicted"/>
<dbReference type="OrthoDB" id="1643408at2"/>
<keyword evidence="3" id="KW-0560">Oxidoreductase</keyword>
<evidence type="ECO:0000256" key="2">
    <source>
        <dbReference type="ARBA" id="ARBA00022643"/>
    </source>
</evidence>
<dbReference type="PANTHER" id="PTHR43408:SF2">
    <property type="entry name" value="FMN REDUCTASE (NADPH)"/>
    <property type="match status" value="1"/>
</dbReference>
<protein>
    <submittedName>
        <fullName evidence="5">NADPH-dependent oxidoreductase</fullName>
    </submittedName>
</protein>
<dbReference type="Proteomes" id="UP000267430">
    <property type="component" value="Unassembled WGS sequence"/>
</dbReference>
<name>A0A3S0UG65_9BACI</name>
<organism evidence="5 6">
    <name type="scientific">Peribacillus cavernae</name>
    <dbReference type="NCBI Taxonomy" id="1674310"/>
    <lineage>
        <taxon>Bacteria</taxon>
        <taxon>Bacillati</taxon>
        <taxon>Bacillota</taxon>
        <taxon>Bacilli</taxon>
        <taxon>Bacillales</taxon>
        <taxon>Bacillaceae</taxon>
        <taxon>Peribacillus</taxon>
    </lineage>
</organism>
<feature type="domain" description="NADPH-dependent FMN reductase-like" evidence="4">
    <location>
        <begin position="2"/>
        <end position="145"/>
    </location>
</feature>
<dbReference type="PANTHER" id="PTHR43408">
    <property type="entry name" value="FMN REDUCTASE (NADPH)"/>
    <property type="match status" value="1"/>
</dbReference>
<dbReference type="EMBL" id="RYZZ01000006">
    <property type="protein sequence ID" value="RUQ30878.1"/>
    <property type="molecule type" value="Genomic_DNA"/>
</dbReference>
<keyword evidence="6" id="KW-1185">Reference proteome</keyword>
<accession>A0A3S0UG65</accession>
<dbReference type="GO" id="GO:0016491">
    <property type="term" value="F:oxidoreductase activity"/>
    <property type="evidence" value="ECO:0007669"/>
    <property type="project" value="UniProtKB-KW"/>
</dbReference>
<dbReference type="InterPro" id="IPR029039">
    <property type="entry name" value="Flavoprotein-like_sf"/>
</dbReference>
<sequence length="189" mass="21299">MVKVLGISGSLTPRSKTIIIVEEVLKRATMQDPSIQAEMLDLREYDMQFCNGRKAVDYNEDTQKIIQKVLEADCFVIGTPVYQGSLSGALKNLIDLVPLEAFRKKVVGLIATGGTYQHFLVIENQLKPIFGYFRSYVAPSYVYSHDSHFNSSKEIIDVSVQQRIDDLGKEVVEMHTRFNNGHRAQISQG</sequence>
<evidence type="ECO:0000259" key="4">
    <source>
        <dbReference type="Pfam" id="PF03358"/>
    </source>
</evidence>
<evidence type="ECO:0000313" key="5">
    <source>
        <dbReference type="EMBL" id="RUQ30878.1"/>
    </source>
</evidence>
<dbReference type="Gene3D" id="3.40.50.360">
    <property type="match status" value="1"/>
</dbReference>
<evidence type="ECO:0000313" key="6">
    <source>
        <dbReference type="Proteomes" id="UP000267430"/>
    </source>
</evidence>
<dbReference type="InterPro" id="IPR051814">
    <property type="entry name" value="NAD(P)H-dep_FMN_reductase"/>
</dbReference>
<dbReference type="Pfam" id="PF03358">
    <property type="entry name" value="FMN_red"/>
    <property type="match status" value="1"/>
</dbReference>
<gene>
    <name evidence="5" type="ORF">ELQ35_04580</name>
</gene>
<dbReference type="InterPro" id="IPR005025">
    <property type="entry name" value="FMN_Rdtase-like_dom"/>
</dbReference>